<proteinExistence type="predicted"/>
<evidence type="ECO:0000313" key="1">
    <source>
        <dbReference type="EMBL" id="KAJ0106490.1"/>
    </source>
</evidence>
<gene>
    <name evidence="1" type="ORF">Patl1_18035</name>
</gene>
<name>A0ACC1C351_9ROSI</name>
<accession>A0ACC1C351</accession>
<sequence>MEFTRDTSVLASNSLTKHTLDSQLNQQTYTRNSGLDTTHDDDDDSVMSDCESANSGSAFDPHPSLGEGLISLHEGDKVYDLIKRRLISGLGVLGTRAEIVGIQRNSFPGVIGQARVQSFQIFAKALARKCGGDANVKYAWYSSTKDEICNIIRHGFGCCGKPDNNGLYGCGIYLCPDDSPMECVKNSLVDKDGLRYMLLCRVMLGKVEVVRPGSDQSHPSSTEFDSGIDNLKVPRRYIVWSSNMNTHILPEYIISLKAPSSLKGFGRAQELLRMPTSPWLPFPILISALSKENKISRRELIQRVRQIAGDQLLIAVIKSYQAKVLT</sequence>
<evidence type="ECO:0000313" key="2">
    <source>
        <dbReference type="Proteomes" id="UP001164250"/>
    </source>
</evidence>
<dbReference type="Proteomes" id="UP001164250">
    <property type="component" value="Chromosome 2"/>
</dbReference>
<comment type="caution">
    <text evidence="1">The sequence shown here is derived from an EMBL/GenBank/DDBJ whole genome shotgun (WGS) entry which is preliminary data.</text>
</comment>
<dbReference type="EMBL" id="CM047898">
    <property type="protein sequence ID" value="KAJ0106490.1"/>
    <property type="molecule type" value="Genomic_DNA"/>
</dbReference>
<organism evidence="1 2">
    <name type="scientific">Pistacia atlantica</name>
    <dbReference type="NCBI Taxonomy" id="434234"/>
    <lineage>
        <taxon>Eukaryota</taxon>
        <taxon>Viridiplantae</taxon>
        <taxon>Streptophyta</taxon>
        <taxon>Embryophyta</taxon>
        <taxon>Tracheophyta</taxon>
        <taxon>Spermatophyta</taxon>
        <taxon>Magnoliopsida</taxon>
        <taxon>eudicotyledons</taxon>
        <taxon>Gunneridae</taxon>
        <taxon>Pentapetalae</taxon>
        <taxon>rosids</taxon>
        <taxon>malvids</taxon>
        <taxon>Sapindales</taxon>
        <taxon>Anacardiaceae</taxon>
        <taxon>Pistacia</taxon>
    </lineage>
</organism>
<keyword evidence="2" id="KW-1185">Reference proteome</keyword>
<reference evidence="2" key="1">
    <citation type="journal article" date="2023" name="G3 (Bethesda)">
        <title>Genome assembly and association tests identify interacting loci associated with vigor, precocity, and sex in interspecific pistachio rootstocks.</title>
        <authorList>
            <person name="Palmer W."/>
            <person name="Jacygrad E."/>
            <person name="Sagayaradj S."/>
            <person name="Cavanaugh K."/>
            <person name="Han R."/>
            <person name="Bertier L."/>
            <person name="Beede B."/>
            <person name="Kafkas S."/>
            <person name="Golino D."/>
            <person name="Preece J."/>
            <person name="Michelmore R."/>
        </authorList>
    </citation>
    <scope>NUCLEOTIDE SEQUENCE [LARGE SCALE GENOMIC DNA]</scope>
</reference>
<protein>
    <submittedName>
        <fullName evidence="1">Uncharacterized protein</fullName>
    </submittedName>
</protein>